<comment type="similarity">
    <text evidence="1 5">Belongs to the peptidase S8 family.</text>
</comment>
<dbReference type="PROSITE" id="PS00137">
    <property type="entry name" value="SUBTILASE_HIS"/>
    <property type="match status" value="1"/>
</dbReference>
<evidence type="ECO:0000256" key="2">
    <source>
        <dbReference type="ARBA" id="ARBA00022670"/>
    </source>
</evidence>
<gene>
    <name evidence="7" type="primary">aprX</name>
    <name evidence="7" type="ORF">CLLI_07580</name>
</gene>
<keyword evidence="3 5" id="KW-0378">Hydrolase</keyword>
<name>A0A2T0B6Q9_9CLOT</name>
<dbReference type="EMBL" id="PVXO01000023">
    <property type="protein sequence ID" value="PRR79552.1"/>
    <property type="molecule type" value="Genomic_DNA"/>
</dbReference>
<dbReference type="InterPro" id="IPR050131">
    <property type="entry name" value="Peptidase_S8_subtilisin-like"/>
</dbReference>
<dbReference type="InterPro" id="IPR015500">
    <property type="entry name" value="Peptidase_S8_subtilisin-rel"/>
</dbReference>
<keyword evidence="8" id="KW-1185">Reference proteome</keyword>
<dbReference type="AlphaFoldDB" id="A0A2T0B6Q9"/>
<protein>
    <submittedName>
        <fullName evidence="7">Serine protease AprX</fullName>
        <ecNumber evidence="7">3.4.21.-</ecNumber>
    </submittedName>
</protein>
<dbReference type="GO" id="GO:0006508">
    <property type="term" value="P:proteolysis"/>
    <property type="evidence" value="ECO:0007669"/>
    <property type="project" value="UniProtKB-KW"/>
</dbReference>
<keyword evidence="4 5" id="KW-0720">Serine protease</keyword>
<evidence type="ECO:0000313" key="8">
    <source>
        <dbReference type="Proteomes" id="UP000239706"/>
    </source>
</evidence>
<dbReference type="PRINTS" id="PR00723">
    <property type="entry name" value="SUBTILISIN"/>
</dbReference>
<dbReference type="GO" id="GO:0004252">
    <property type="term" value="F:serine-type endopeptidase activity"/>
    <property type="evidence" value="ECO:0007669"/>
    <property type="project" value="UniProtKB-UniRule"/>
</dbReference>
<dbReference type="Proteomes" id="UP000239706">
    <property type="component" value="Unassembled WGS sequence"/>
</dbReference>
<organism evidence="7 8">
    <name type="scientific">Clostridium liquoris</name>
    <dbReference type="NCBI Taxonomy" id="1289519"/>
    <lineage>
        <taxon>Bacteria</taxon>
        <taxon>Bacillati</taxon>
        <taxon>Bacillota</taxon>
        <taxon>Clostridia</taxon>
        <taxon>Eubacteriales</taxon>
        <taxon>Clostridiaceae</taxon>
        <taxon>Clostridium</taxon>
    </lineage>
</organism>
<sequence>MFTLRCRLDPDLKKIVKDKSYKNIRILICCKTLQKKVESKIKGYGGKIIRTIPSINCICAVASPKVIDRLLEYPNINYITFDSYAFLCGYSVMASNGISFEEKYKLTGKGICIGLIDSGVYPHTDLLNPQNKIKKFMDLINDYKYPYDDNGHGTFISGILCGSGHLSKGMYKGIAENSSLYCIKAFNNLGRGFISDILYSIEKLIEEREELNIKVICLPFEITQNNDFILSLFSKLFKEASDKGMVVIVPAGHNGNNECSMRGIAILDNCITVGGLDTTSSIPKPYINSSCGPANKINKPDISAACVDICSLNSNIGYISEKNNMKVYPQTLEIPYTTYTGTSCAAAYISGICALLYENNPNLTFRDITSLLKISGKLMDMSKWLQGHGTIDLNKLLP</sequence>
<evidence type="ECO:0000313" key="7">
    <source>
        <dbReference type="EMBL" id="PRR79552.1"/>
    </source>
</evidence>
<keyword evidence="2 5" id="KW-0645">Protease</keyword>
<comment type="caution">
    <text evidence="7">The sequence shown here is derived from an EMBL/GenBank/DDBJ whole genome shotgun (WGS) entry which is preliminary data.</text>
</comment>
<dbReference type="PANTHER" id="PTHR43806">
    <property type="entry name" value="PEPTIDASE S8"/>
    <property type="match status" value="1"/>
</dbReference>
<dbReference type="OrthoDB" id="9798386at2"/>
<evidence type="ECO:0000256" key="5">
    <source>
        <dbReference type="PROSITE-ProRule" id="PRU01240"/>
    </source>
</evidence>
<reference evidence="7 8" key="1">
    <citation type="submission" date="2018-03" db="EMBL/GenBank/DDBJ databases">
        <title>Genome sequence of Clostridium liquoris DSM 100320.</title>
        <authorList>
            <person name="Poehlein A."/>
            <person name="Daniel R."/>
        </authorList>
    </citation>
    <scope>NUCLEOTIDE SEQUENCE [LARGE SCALE GENOMIC DNA]</scope>
    <source>
        <strain evidence="7 8">DSM 100320</strain>
    </source>
</reference>
<proteinExistence type="inferred from homology"/>
<feature type="active site" description="Charge relay system" evidence="5">
    <location>
        <position position="152"/>
    </location>
</feature>
<evidence type="ECO:0000256" key="3">
    <source>
        <dbReference type="ARBA" id="ARBA00022801"/>
    </source>
</evidence>
<dbReference type="PANTHER" id="PTHR43806:SF11">
    <property type="entry name" value="CEREVISIN-RELATED"/>
    <property type="match status" value="1"/>
</dbReference>
<dbReference type="PROSITE" id="PS00136">
    <property type="entry name" value="SUBTILASE_ASP"/>
    <property type="match status" value="1"/>
</dbReference>
<dbReference type="Gene3D" id="3.40.50.200">
    <property type="entry name" value="Peptidase S8/S53 domain"/>
    <property type="match status" value="1"/>
</dbReference>
<dbReference type="RefSeq" id="WP_106062923.1">
    <property type="nucleotide sequence ID" value="NZ_PVXO01000023.1"/>
</dbReference>
<dbReference type="Pfam" id="PF00082">
    <property type="entry name" value="Peptidase_S8"/>
    <property type="match status" value="1"/>
</dbReference>
<dbReference type="InterPro" id="IPR036852">
    <property type="entry name" value="Peptidase_S8/S53_dom_sf"/>
</dbReference>
<accession>A0A2T0B6Q9</accession>
<dbReference type="InterPro" id="IPR000209">
    <property type="entry name" value="Peptidase_S8/S53_dom"/>
</dbReference>
<dbReference type="EC" id="3.4.21.-" evidence="7"/>
<dbReference type="PROSITE" id="PS51892">
    <property type="entry name" value="SUBTILASE"/>
    <property type="match status" value="1"/>
</dbReference>
<dbReference type="SUPFAM" id="SSF52743">
    <property type="entry name" value="Subtilisin-like"/>
    <property type="match status" value="1"/>
</dbReference>
<evidence type="ECO:0000256" key="4">
    <source>
        <dbReference type="ARBA" id="ARBA00022825"/>
    </source>
</evidence>
<feature type="active site" description="Charge relay system" evidence="5">
    <location>
        <position position="343"/>
    </location>
</feature>
<feature type="active site" description="Charge relay system" evidence="5">
    <location>
        <position position="117"/>
    </location>
</feature>
<feature type="domain" description="Peptidase S8/S53" evidence="6">
    <location>
        <begin position="108"/>
        <end position="376"/>
    </location>
</feature>
<evidence type="ECO:0000259" key="6">
    <source>
        <dbReference type="Pfam" id="PF00082"/>
    </source>
</evidence>
<dbReference type="InterPro" id="IPR022398">
    <property type="entry name" value="Peptidase_S8_His-AS"/>
</dbReference>
<evidence type="ECO:0000256" key="1">
    <source>
        <dbReference type="ARBA" id="ARBA00011073"/>
    </source>
</evidence>
<dbReference type="InterPro" id="IPR023827">
    <property type="entry name" value="Peptidase_S8_Asp-AS"/>
</dbReference>